<dbReference type="EMBL" id="BMAW01077544">
    <property type="protein sequence ID" value="GFU06933.1"/>
    <property type="molecule type" value="Genomic_DNA"/>
</dbReference>
<proteinExistence type="predicted"/>
<evidence type="ECO:0000256" key="1">
    <source>
        <dbReference type="SAM" id="MobiDB-lite"/>
    </source>
</evidence>
<evidence type="ECO:0000313" key="2">
    <source>
        <dbReference type="EMBL" id="GFU06933.1"/>
    </source>
</evidence>
<feature type="compositionally biased region" description="Basic and acidic residues" evidence="1">
    <location>
        <begin position="13"/>
        <end position="31"/>
    </location>
</feature>
<feature type="region of interest" description="Disordered" evidence="1">
    <location>
        <begin position="1"/>
        <end position="32"/>
    </location>
</feature>
<organism evidence="2 3">
    <name type="scientific">Nephila pilipes</name>
    <name type="common">Giant wood spider</name>
    <name type="synonym">Nephila maculata</name>
    <dbReference type="NCBI Taxonomy" id="299642"/>
    <lineage>
        <taxon>Eukaryota</taxon>
        <taxon>Metazoa</taxon>
        <taxon>Ecdysozoa</taxon>
        <taxon>Arthropoda</taxon>
        <taxon>Chelicerata</taxon>
        <taxon>Arachnida</taxon>
        <taxon>Araneae</taxon>
        <taxon>Araneomorphae</taxon>
        <taxon>Entelegynae</taxon>
        <taxon>Araneoidea</taxon>
        <taxon>Nephilidae</taxon>
        <taxon>Nephila</taxon>
    </lineage>
</organism>
<gene>
    <name evidence="2" type="ORF">NPIL_23871</name>
</gene>
<keyword evidence="3" id="KW-1185">Reference proteome</keyword>
<sequence length="89" mass="10047">MNKTVPLSRLKVHSGEVKDPENMPLKLRDPKTLPPQFIRSHLTTAHMPLMQIELKRCTHQGIPPFNSSSSTLTLGPQNGRELHDIPSWS</sequence>
<feature type="compositionally biased region" description="Basic and acidic residues" evidence="1">
    <location>
        <begin position="80"/>
        <end position="89"/>
    </location>
</feature>
<protein>
    <submittedName>
        <fullName evidence="2">Uncharacterized protein</fullName>
    </submittedName>
</protein>
<name>A0A8X6Q7V6_NEPPI</name>
<feature type="compositionally biased region" description="Polar residues" evidence="1">
    <location>
        <begin position="65"/>
        <end position="76"/>
    </location>
</feature>
<evidence type="ECO:0000313" key="3">
    <source>
        <dbReference type="Proteomes" id="UP000887013"/>
    </source>
</evidence>
<comment type="caution">
    <text evidence="2">The sequence shown here is derived from an EMBL/GenBank/DDBJ whole genome shotgun (WGS) entry which is preliminary data.</text>
</comment>
<dbReference type="AlphaFoldDB" id="A0A8X6Q7V6"/>
<feature type="region of interest" description="Disordered" evidence="1">
    <location>
        <begin position="61"/>
        <end position="89"/>
    </location>
</feature>
<dbReference type="Proteomes" id="UP000887013">
    <property type="component" value="Unassembled WGS sequence"/>
</dbReference>
<accession>A0A8X6Q7V6</accession>
<reference evidence="2" key="1">
    <citation type="submission" date="2020-08" db="EMBL/GenBank/DDBJ databases">
        <title>Multicomponent nature underlies the extraordinary mechanical properties of spider dragline silk.</title>
        <authorList>
            <person name="Kono N."/>
            <person name="Nakamura H."/>
            <person name="Mori M."/>
            <person name="Yoshida Y."/>
            <person name="Ohtoshi R."/>
            <person name="Malay A.D."/>
            <person name="Moran D.A.P."/>
            <person name="Tomita M."/>
            <person name="Numata K."/>
            <person name="Arakawa K."/>
        </authorList>
    </citation>
    <scope>NUCLEOTIDE SEQUENCE</scope>
</reference>